<comment type="caution">
    <text evidence="1">The sequence shown here is derived from an EMBL/GenBank/DDBJ whole genome shotgun (WGS) entry which is preliminary data.</text>
</comment>
<keyword evidence="2" id="KW-1185">Reference proteome</keyword>
<reference evidence="2" key="1">
    <citation type="journal article" date="2019" name="PLoS Negl. Trop. Dis.">
        <title>Revisiting the worldwide diversity of Leptospira species in the environment.</title>
        <authorList>
            <person name="Vincent A.T."/>
            <person name="Schiettekatte O."/>
            <person name="Bourhy P."/>
            <person name="Veyrier F.J."/>
            <person name="Picardeau M."/>
        </authorList>
    </citation>
    <scope>NUCLEOTIDE SEQUENCE [LARGE SCALE GENOMIC DNA]</scope>
    <source>
        <strain evidence="2">201800295</strain>
    </source>
</reference>
<gene>
    <name evidence="1" type="ORF">EHQ10_18955</name>
</gene>
<dbReference type="RefSeq" id="WP_135755062.1">
    <property type="nucleotide sequence ID" value="NZ_RQFD01000021.1"/>
</dbReference>
<evidence type="ECO:0000313" key="1">
    <source>
        <dbReference type="EMBL" id="TGK45528.1"/>
    </source>
</evidence>
<accession>A0ABY2KZ40</accession>
<sequence>MEILEIKYFTDQESFNAENLKFELSSRKTDFFNVYPNPGFNCRAIDFDPEQPDQFEIYFYDGQSSVKIPRRCVYDVDAIGIEVNLIEPN</sequence>
<name>A0ABY2KZ40_9LEPT</name>
<evidence type="ECO:0000313" key="2">
    <source>
        <dbReference type="Proteomes" id="UP000297617"/>
    </source>
</evidence>
<proteinExistence type="predicted"/>
<dbReference type="EMBL" id="RQFD01000021">
    <property type="protein sequence ID" value="TGK45528.1"/>
    <property type="molecule type" value="Genomic_DNA"/>
</dbReference>
<dbReference type="Proteomes" id="UP000297617">
    <property type="component" value="Unassembled WGS sequence"/>
</dbReference>
<protein>
    <submittedName>
        <fullName evidence="1">Uncharacterized protein</fullName>
    </submittedName>
</protein>
<organism evidence="1 2">
    <name type="scientific">Leptospira bouyouniensis</name>
    <dbReference type="NCBI Taxonomy" id="2484911"/>
    <lineage>
        <taxon>Bacteria</taxon>
        <taxon>Pseudomonadati</taxon>
        <taxon>Spirochaetota</taxon>
        <taxon>Spirochaetia</taxon>
        <taxon>Leptospirales</taxon>
        <taxon>Leptospiraceae</taxon>
        <taxon>Leptospira</taxon>
    </lineage>
</organism>